<accession>A0A915BNY9</accession>
<keyword evidence="1" id="KW-1185">Reference proteome</keyword>
<sequence>MFTSCFSLVSTLKCVDGGEYKSGESKKRNVQCGDVKFCANFTYRGLRTIRFFQ</sequence>
<evidence type="ECO:0000313" key="2">
    <source>
        <dbReference type="WBParaSite" id="PgR049_g046_t10"/>
    </source>
</evidence>
<reference evidence="2" key="1">
    <citation type="submission" date="2022-11" db="UniProtKB">
        <authorList>
            <consortium name="WormBaseParasite"/>
        </authorList>
    </citation>
    <scope>IDENTIFICATION</scope>
</reference>
<dbReference type="AlphaFoldDB" id="A0A915BNY9"/>
<evidence type="ECO:0000313" key="1">
    <source>
        <dbReference type="Proteomes" id="UP000887569"/>
    </source>
</evidence>
<name>A0A915BNY9_PARUN</name>
<organism evidence="1 2">
    <name type="scientific">Parascaris univalens</name>
    <name type="common">Nematode worm</name>
    <dbReference type="NCBI Taxonomy" id="6257"/>
    <lineage>
        <taxon>Eukaryota</taxon>
        <taxon>Metazoa</taxon>
        <taxon>Ecdysozoa</taxon>
        <taxon>Nematoda</taxon>
        <taxon>Chromadorea</taxon>
        <taxon>Rhabditida</taxon>
        <taxon>Spirurina</taxon>
        <taxon>Ascaridomorpha</taxon>
        <taxon>Ascaridoidea</taxon>
        <taxon>Ascarididae</taxon>
        <taxon>Parascaris</taxon>
    </lineage>
</organism>
<dbReference type="WBParaSite" id="PgR049_g046_t10">
    <property type="protein sequence ID" value="PgR049_g046_t10"/>
    <property type="gene ID" value="PgR049_g046"/>
</dbReference>
<protein>
    <submittedName>
        <fullName evidence="2">Activin types I and II receptor domain-containing protein</fullName>
    </submittedName>
</protein>
<proteinExistence type="predicted"/>
<dbReference type="Proteomes" id="UP000887569">
    <property type="component" value="Unplaced"/>
</dbReference>